<reference evidence="2 3" key="1">
    <citation type="journal article" date="2019" name="Int. J. Syst. Evol. Microbiol.">
        <title>The Global Catalogue of Microorganisms (GCM) 10K type strain sequencing project: providing services to taxonomists for standard genome sequencing and annotation.</title>
        <authorList>
            <consortium name="The Broad Institute Genomics Platform"/>
            <consortium name="The Broad Institute Genome Sequencing Center for Infectious Disease"/>
            <person name="Wu L."/>
            <person name="Ma J."/>
        </authorList>
    </citation>
    <scope>NUCLEOTIDE SEQUENCE [LARGE SCALE GENOMIC DNA]</scope>
    <source>
        <strain evidence="2 3">JCM 16240</strain>
    </source>
</reference>
<sequence length="98" mass="10588">MTTPPEAPPVLQAPDWSLAPEGWNWSAQDADGRWYWYRTEPVPGIGGGVWRSNSRNQQYAGAGHPNPDWLESLRRRPGTADTPDALPPPAGSGPASSP</sequence>
<accession>A0ABN0U047</accession>
<organism evidence="2 3">
    <name type="scientific">Castellaniella daejeonensis</name>
    <dbReference type="NCBI Taxonomy" id="659013"/>
    <lineage>
        <taxon>Bacteria</taxon>
        <taxon>Pseudomonadati</taxon>
        <taxon>Pseudomonadota</taxon>
        <taxon>Betaproteobacteria</taxon>
        <taxon>Burkholderiales</taxon>
        <taxon>Alcaligenaceae</taxon>
        <taxon>Castellaniella</taxon>
    </lineage>
</organism>
<dbReference type="Proteomes" id="UP001501176">
    <property type="component" value="Unassembled WGS sequence"/>
</dbReference>
<keyword evidence="3" id="KW-1185">Reference proteome</keyword>
<protein>
    <submittedName>
        <fullName evidence="2">Uncharacterized protein</fullName>
    </submittedName>
</protein>
<evidence type="ECO:0000313" key="3">
    <source>
        <dbReference type="Proteomes" id="UP001501176"/>
    </source>
</evidence>
<proteinExistence type="predicted"/>
<feature type="compositionally biased region" description="Pro residues" evidence="1">
    <location>
        <begin position="85"/>
        <end position="98"/>
    </location>
</feature>
<gene>
    <name evidence="2" type="ORF">GCM10009125_24440</name>
</gene>
<evidence type="ECO:0000256" key="1">
    <source>
        <dbReference type="SAM" id="MobiDB-lite"/>
    </source>
</evidence>
<comment type="caution">
    <text evidence="2">The sequence shown here is derived from an EMBL/GenBank/DDBJ whole genome shotgun (WGS) entry which is preliminary data.</text>
</comment>
<feature type="region of interest" description="Disordered" evidence="1">
    <location>
        <begin position="46"/>
        <end position="98"/>
    </location>
</feature>
<name>A0ABN0U047_9BURK</name>
<dbReference type="RefSeq" id="WP_325126298.1">
    <property type="nucleotide sequence ID" value="NZ_BAAAFN010000015.1"/>
</dbReference>
<evidence type="ECO:0000313" key="2">
    <source>
        <dbReference type="EMBL" id="GAA0234604.1"/>
    </source>
</evidence>
<dbReference type="EMBL" id="BAAAFN010000015">
    <property type="protein sequence ID" value="GAA0234604.1"/>
    <property type="molecule type" value="Genomic_DNA"/>
</dbReference>